<accession>A0ABT6N0H8</accession>
<gene>
    <name evidence="3" type="ORF">QGN17_07515</name>
</gene>
<evidence type="ECO:0000256" key="2">
    <source>
        <dbReference type="SAM" id="SignalP"/>
    </source>
</evidence>
<feature type="signal peptide" evidence="2">
    <location>
        <begin position="1"/>
        <end position="18"/>
    </location>
</feature>
<feature type="chain" id="PRO_5046469412" evidence="2">
    <location>
        <begin position="19"/>
        <end position="45"/>
    </location>
</feature>
<evidence type="ECO:0000313" key="3">
    <source>
        <dbReference type="EMBL" id="MDH7638576.1"/>
    </source>
</evidence>
<comment type="caution">
    <text evidence="3">The sequence shown here is derived from an EMBL/GenBank/DDBJ whole genome shotgun (WGS) entry which is preliminary data.</text>
</comment>
<keyword evidence="2" id="KW-0732">Signal</keyword>
<feature type="compositionally biased region" description="Pro residues" evidence="1">
    <location>
        <begin position="34"/>
        <end position="45"/>
    </location>
</feature>
<evidence type="ECO:0000313" key="4">
    <source>
        <dbReference type="Proteomes" id="UP001160625"/>
    </source>
</evidence>
<name>A0ABT6N0H8_9SPHN</name>
<protein>
    <submittedName>
        <fullName evidence="3">Uncharacterized protein</fullName>
    </submittedName>
</protein>
<proteinExistence type="predicted"/>
<dbReference type="EMBL" id="JARYGZ010000001">
    <property type="protein sequence ID" value="MDH7638576.1"/>
    <property type="molecule type" value="Genomic_DNA"/>
</dbReference>
<keyword evidence="4" id="KW-1185">Reference proteome</keyword>
<feature type="region of interest" description="Disordered" evidence="1">
    <location>
        <begin position="17"/>
        <end position="45"/>
    </location>
</feature>
<evidence type="ECO:0000256" key="1">
    <source>
        <dbReference type="SAM" id="MobiDB-lite"/>
    </source>
</evidence>
<dbReference type="RefSeq" id="WP_281043867.1">
    <property type="nucleotide sequence ID" value="NZ_JARYGZ010000001.1"/>
</dbReference>
<feature type="compositionally biased region" description="Polar residues" evidence="1">
    <location>
        <begin position="17"/>
        <end position="32"/>
    </location>
</feature>
<dbReference type="Proteomes" id="UP001160625">
    <property type="component" value="Unassembled WGS sequence"/>
</dbReference>
<organism evidence="3 4">
    <name type="scientific">Sphingomonas oryzagri</name>
    <dbReference type="NCBI Taxonomy" id="3042314"/>
    <lineage>
        <taxon>Bacteria</taxon>
        <taxon>Pseudomonadati</taxon>
        <taxon>Pseudomonadota</taxon>
        <taxon>Alphaproteobacteria</taxon>
        <taxon>Sphingomonadales</taxon>
        <taxon>Sphingomonadaceae</taxon>
        <taxon>Sphingomonas</taxon>
    </lineage>
</organism>
<reference evidence="3" key="1">
    <citation type="submission" date="2023-04" db="EMBL/GenBank/DDBJ databases">
        <title>Sphingomonas sp. MAHUQ-71 isolated from rice field.</title>
        <authorList>
            <person name="Huq M.A."/>
        </authorList>
    </citation>
    <scope>NUCLEOTIDE SEQUENCE</scope>
    <source>
        <strain evidence="3">MAHUQ-71</strain>
    </source>
</reference>
<sequence length="45" mass="4632">MSLLAVLMLFLQPSTDTAAINPGTAQPQSGGIPTTPPPKPPSQPY</sequence>